<organism evidence="1 2">
    <name type="scientific">Nocardia arthritidis</name>
    <dbReference type="NCBI Taxonomy" id="228602"/>
    <lineage>
        <taxon>Bacteria</taxon>
        <taxon>Bacillati</taxon>
        <taxon>Actinomycetota</taxon>
        <taxon>Actinomycetes</taxon>
        <taxon>Mycobacteriales</taxon>
        <taxon>Nocardiaceae</taxon>
        <taxon>Nocardia</taxon>
    </lineage>
</organism>
<sequence length="58" mass="6409">MVGDLDVRYFGAAANGFIPMLDLTPQRVWDLMPLGVYSLPALGREFLPDTPIRVTTCP</sequence>
<gene>
    <name evidence="1" type="ORF">F5544_22345</name>
</gene>
<evidence type="ECO:0000313" key="1">
    <source>
        <dbReference type="EMBL" id="QIS12331.1"/>
    </source>
</evidence>
<protein>
    <submittedName>
        <fullName evidence="1">Uncharacterized protein</fullName>
    </submittedName>
</protein>
<proteinExistence type="predicted"/>
<keyword evidence="2" id="KW-1185">Reference proteome</keyword>
<reference evidence="1 2" key="1">
    <citation type="journal article" date="2019" name="ACS Chem. Biol.">
        <title>Identification and Mobilization of a Cryptic Antibiotic Biosynthesis Gene Locus from a Human-Pathogenic Nocardia Isolate.</title>
        <authorList>
            <person name="Herisse M."/>
            <person name="Ishida K."/>
            <person name="Porter J.L."/>
            <person name="Howden B."/>
            <person name="Hertweck C."/>
            <person name="Stinear T.P."/>
            <person name="Pidot S.J."/>
        </authorList>
    </citation>
    <scope>NUCLEOTIDE SEQUENCE [LARGE SCALE GENOMIC DNA]</scope>
    <source>
        <strain evidence="1 2">AUSMDU00012717</strain>
    </source>
</reference>
<accession>A0A6G9YGI5</accession>
<dbReference type="KEGG" id="nah:F5544_22345"/>
<evidence type="ECO:0000313" key="2">
    <source>
        <dbReference type="Proteomes" id="UP000503540"/>
    </source>
</evidence>
<dbReference type="RefSeq" id="WP_167475027.1">
    <property type="nucleotide sequence ID" value="NZ_CP046172.1"/>
</dbReference>
<dbReference type="Proteomes" id="UP000503540">
    <property type="component" value="Chromosome"/>
</dbReference>
<dbReference type="EMBL" id="CP046172">
    <property type="protein sequence ID" value="QIS12331.1"/>
    <property type="molecule type" value="Genomic_DNA"/>
</dbReference>
<dbReference type="AlphaFoldDB" id="A0A6G9YGI5"/>
<name>A0A6G9YGI5_9NOCA</name>